<evidence type="ECO:0000259" key="2">
    <source>
        <dbReference type="Pfam" id="PF00149"/>
    </source>
</evidence>
<evidence type="ECO:0000313" key="3">
    <source>
        <dbReference type="EMBL" id="TBW78602.1"/>
    </source>
</evidence>
<dbReference type="EMBL" id="SCHC01000001">
    <property type="protein sequence ID" value="TBW78602.1"/>
    <property type="molecule type" value="Genomic_DNA"/>
</dbReference>
<dbReference type="PANTHER" id="PTHR30337:SF7">
    <property type="entry name" value="PHOSPHOESTERASE"/>
    <property type="match status" value="1"/>
</dbReference>
<dbReference type="AlphaFoldDB" id="A0A7Z7YXV6"/>
<dbReference type="InterPro" id="IPR014576">
    <property type="entry name" value="Pesterase_YhaO"/>
</dbReference>
<feature type="domain" description="Calcineurin-like phosphoesterase" evidence="2">
    <location>
        <begin position="3"/>
        <end position="199"/>
    </location>
</feature>
<dbReference type="SUPFAM" id="SSF56300">
    <property type="entry name" value="Metallo-dependent phosphatases"/>
    <property type="match status" value="1"/>
</dbReference>
<dbReference type="PIRSF" id="PIRSF033091">
    <property type="entry name" value="Pesterase_YhaO"/>
    <property type="match status" value="1"/>
</dbReference>
<comment type="caution">
    <text evidence="3">The sequence shown here is derived from an EMBL/GenBank/DDBJ whole genome shotgun (WGS) entry which is preliminary data.</text>
</comment>
<organism evidence="3 4">
    <name type="scientific">Staphylococcus capitis</name>
    <dbReference type="NCBI Taxonomy" id="29388"/>
    <lineage>
        <taxon>Bacteria</taxon>
        <taxon>Bacillati</taxon>
        <taxon>Bacillota</taxon>
        <taxon>Bacilli</taxon>
        <taxon>Bacillales</taxon>
        <taxon>Staphylococcaceae</taxon>
        <taxon>Staphylococcus</taxon>
    </lineage>
</organism>
<dbReference type="InterPro" id="IPR029052">
    <property type="entry name" value="Metallo-depent_PP-like"/>
</dbReference>
<dbReference type="CDD" id="cd00840">
    <property type="entry name" value="MPP_Mre11_N"/>
    <property type="match status" value="1"/>
</dbReference>
<dbReference type="InterPro" id="IPR041796">
    <property type="entry name" value="Mre11_N"/>
</dbReference>
<dbReference type="PANTHER" id="PTHR30337">
    <property type="entry name" value="COMPONENT OF ATP-DEPENDENT DSDNA EXONUCLEASE"/>
    <property type="match status" value="1"/>
</dbReference>
<name>A0A7Z7YXV6_STACP</name>
<dbReference type="RefSeq" id="WP_049428021.1">
    <property type="nucleotide sequence ID" value="NZ_AP014956.1"/>
</dbReference>
<dbReference type="Pfam" id="PF00149">
    <property type="entry name" value="Metallophos"/>
    <property type="match status" value="1"/>
</dbReference>
<dbReference type="InterPro" id="IPR050535">
    <property type="entry name" value="DNA_Repair-Maintenance_Comp"/>
</dbReference>
<keyword evidence="3" id="KW-0269">Exonuclease</keyword>
<protein>
    <submittedName>
        <fullName evidence="3">DNA repair exonuclease</fullName>
    </submittedName>
</protein>
<dbReference type="GO" id="GO:0004527">
    <property type="term" value="F:exonuclease activity"/>
    <property type="evidence" value="ECO:0007669"/>
    <property type="project" value="UniProtKB-KW"/>
</dbReference>
<dbReference type="Proteomes" id="UP000291949">
    <property type="component" value="Unassembled WGS sequence"/>
</dbReference>
<sequence>MVKFIHCADLHLDSPFKSKSHLSPKIFEDVQKSAYESFKNIVDLALKKEVDFIIIAGDLFDNENRTLRAEVFLKEQFERLRKEQVFVYVCHGNHDPLSSKISSNWPNNVSVFSNQVETYQAITKDGETIFIHGFSYQNDTSYENKIDAYPSSQGQKGIHIGVLHGTYSKSSVKDRYTEFRLEDLNSRLYHYWALGHIHEREQLSDMPVINYPGNIQGRHFNELGEKGCLLIEGDHLNLTTQFYPTQFIKFEEATIDTNHTSKQELYEDIQSFKDKVRPEGKAFYRLNVRVNSEDFIAPQDLVQVKEMITEYEENENQFVFIEDLNIKYVQNDESPLVNEFSSDLLEDTSVFDSAMTELYLNPRASKFLDDYTEFDKTELINHAESLLKDDMRGEQNDN</sequence>
<evidence type="ECO:0000313" key="4">
    <source>
        <dbReference type="Proteomes" id="UP000291949"/>
    </source>
</evidence>
<keyword evidence="3" id="KW-0540">Nuclease</keyword>
<dbReference type="InterPro" id="IPR004843">
    <property type="entry name" value="Calcineurin-like_PHP"/>
</dbReference>
<keyword evidence="1" id="KW-0378">Hydrolase</keyword>
<evidence type="ECO:0000256" key="1">
    <source>
        <dbReference type="ARBA" id="ARBA00022801"/>
    </source>
</evidence>
<reference evidence="3 4" key="1">
    <citation type="journal article" date="2019" name="Sci. Transl. Med.">
        <title>Quorum sensing between bacterial species on the skin protects against epidermal injury in atopic dermatitis.</title>
        <authorList>
            <person name="Williams M.R."/>
        </authorList>
    </citation>
    <scope>NUCLEOTIDE SEQUENCE [LARGE SCALE GENOMIC DNA]</scope>
    <source>
        <strain evidence="3 4">H8</strain>
    </source>
</reference>
<dbReference type="Gene3D" id="3.60.21.10">
    <property type="match status" value="1"/>
</dbReference>
<accession>A0A7Z7YXV6</accession>
<proteinExistence type="predicted"/>
<gene>
    <name evidence="3" type="ORF">EQ811_05895</name>
</gene>